<proteinExistence type="predicted"/>
<dbReference type="EMBL" id="FOFV01000007">
    <property type="protein sequence ID" value="SER26503.1"/>
    <property type="molecule type" value="Genomic_DNA"/>
</dbReference>
<name>A0A1H9MTP3_9PSEU</name>
<accession>A0A1H9MTP3</accession>
<dbReference type="AlphaFoldDB" id="A0A1H9MTP3"/>
<keyword evidence="1" id="KW-1133">Transmembrane helix</keyword>
<keyword evidence="3" id="KW-1185">Reference proteome</keyword>
<keyword evidence="1" id="KW-0812">Transmembrane</keyword>
<sequence length="61" mass="6617">MTNYEIDAKTRRNRTLLWTALAVFALGNMGASFAGLTAVGIAFGVLTLLSGTALVMTRRRR</sequence>
<feature type="transmembrane region" description="Helical" evidence="1">
    <location>
        <begin position="15"/>
        <end position="33"/>
    </location>
</feature>
<dbReference type="Proteomes" id="UP000199503">
    <property type="component" value="Unassembled WGS sequence"/>
</dbReference>
<keyword evidence="1" id="KW-0472">Membrane</keyword>
<reference evidence="3" key="1">
    <citation type="submission" date="2016-10" db="EMBL/GenBank/DDBJ databases">
        <authorList>
            <person name="Varghese N."/>
            <person name="Submissions S."/>
        </authorList>
    </citation>
    <scope>NUCLEOTIDE SEQUENCE [LARGE SCALE GENOMIC DNA]</scope>
    <source>
        <strain evidence="3">DSM 44437</strain>
    </source>
</reference>
<dbReference type="RefSeq" id="WP_089918064.1">
    <property type="nucleotide sequence ID" value="NZ_FOFV01000007.1"/>
</dbReference>
<feature type="transmembrane region" description="Helical" evidence="1">
    <location>
        <begin position="39"/>
        <end position="57"/>
    </location>
</feature>
<protein>
    <submittedName>
        <fullName evidence="2">Uncharacterized protein</fullName>
    </submittedName>
</protein>
<evidence type="ECO:0000313" key="3">
    <source>
        <dbReference type="Proteomes" id="UP000199503"/>
    </source>
</evidence>
<evidence type="ECO:0000313" key="2">
    <source>
        <dbReference type="EMBL" id="SER26503.1"/>
    </source>
</evidence>
<evidence type="ECO:0000256" key="1">
    <source>
        <dbReference type="SAM" id="Phobius"/>
    </source>
</evidence>
<organism evidence="2 3">
    <name type="scientific">Lentzea albida</name>
    <dbReference type="NCBI Taxonomy" id="65499"/>
    <lineage>
        <taxon>Bacteria</taxon>
        <taxon>Bacillati</taxon>
        <taxon>Actinomycetota</taxon>
        <taxon>Actinomycetes</taxon>
        <taxon>Pseudonocardiales</taxon>
        <taxon>Pseudonocardiaceae</taxon>
        <taxon>Lentzea</taxon>
    </lineage>
</organism>
<gene>
    <name evidence="2" type="ORF">SAMN04488000_107189</name>
</gene>
<dbReference type="STRING" id="65499.SAMN04488000_107189"/>